<name>A0A8D2ZYP0_SCOMX</name>
<feature type="region of interest" description="Disordered" evidence="1">
    <location>
        <begin position="42"/>
        <end position="69"/>
    </location>
</feature>
<dbReference type="Ensembl" id="ENSSMAT00000009833.2">
    <property type="protein sequence ID" value="ENSSMAP00000009713.2"/>
    <property type="gene ID" value="ENSSMAG00000005967.2"/>
</dbReference>
<dbReference type="Proteomes" id="UP000694558">
    <property type="component" value="Chromosome 12"/>
</dbReference>
<proteinExistence type="predicted"/>
<reference evidence="2" key="1">
    <citation type="submission" date="2023-05" db="EMBL/GenBank/DDBJ databases">
        <title>High-quality long-read genome of Scophthalmus maximus.</title>
        <authorList>
            <person name="Lien S."/>
            <person name="Martinez P."/>
        </authorList>
    </citation>
    <scope>NUCLEOTIDE SEQUENCE [LARGE SCALE GENOMIC DNA]</scope>
</reference>
<dbReference type="AlphaFoldDB" id="A0A8D2ZYP0"/>
<evidence type="ECO:0000256" key="1">
    <source>
        <dbReference type="SAM" id="MobiDB-lite"/>
    </source>
</evidence>
<evidence type="ECO:0000313" key="2">
    <source>
        <dbReference type="Ensembl" id="ENSSMAP00000009713.2"/>
    </source>
</evidence>
<accession>A0A8D2ZYP0</accession>
<reference evidence="2" key="2">
    <citation type="submission" date="2025-08" db="UniProtKB">
        <authorList>
            <consortium name="Ensembl"/>
        </authorList>
    </citation>
    <scope>IDENTIFICATION</scope>
</reference>
<evidence type="ECO:0000313" key="3">
    <source>
        <dbReference type="Proteomes" id="UP000694558"/>
    </source>
</evidence>
<protein>
    <submittedName>
        <fullName evidence="2">Uncharacterized protein</fullName>
    </submittedName>
</protein>
<feature type="compositionally biased region" description="Basic and acidic residues" evidence="1">
    <location>
        <begin position="46"/>
        <end position="59"/>
    </location>
</feature>
<organism evidence="2 3">
    <name type="scientific">Scophthalmus maximus</name>
    <name type="common">Turbot</name>
    <name type="synonym">Psetta maxima</name>
    <dbReference type="NCBI Taxonomy" id="52904"/>
    <lineage>
        <taxon>Eukaryota</taxon>
        <taxon>Metazoa</taxon>
        <taxon>Chordata</taxon>
        <taxon>Craniata</taxon>
        <taxon>Vertebrata</taxon>
        <taxon>Euteleostomi</taxon>
        <taxon>Actinopterygii</taxon>
        <taxon>Neopterygii</taxon>
        <taxon>Teleostei</taxon>
        <taxon>Neoteleostei</taxon>
        <taxon>Acanthomorphata</taxon>
        <taxon>Carangaria</taxon>
        <taxon>Pleuronectiformes</taxon>
        <taxon>Pleuronectoidei</taxon>
        <taxon>Scophthalmidae</taxon>
        <taxon>Scophthalmus</taxon>
    </lineage>
</organism>
<sequence>MTKESGNKKSIELADKTCKHLLLFDLGGDTDGDEIDLVVEEEGERDAEMEKENYDHDAVGKGSSCQRTY</sequence>